<gene>
    <name evidence="7" type="ORF">MIND_01174100</name>
</gene>
<dbReference type="PANTHER" id="PTHR33572:SF3">
    <property type="entry name" value="VELVET COMPLEX SUBUNIT B"/>
    <property type="match status" value="1"/>
</dbReference>
<evidence type="ECO:0000256" key="2">
    <source>
        <dbReference type="ARBA" id="ARBA00023015"/>
    </source>
</evidence>
<dbReference type="AlphaFoldDB" id="A0A8H6VUT5"/>
<dbReference type="Gene3D" id="2.60.40.3960">
    <property type="entry name" value="Velvet domain"/>
    <property type="match status" value="1"/>
</dbReference>
<protein>
    <submittedName>
        <fullName evidence="7">Velvet domain-containing protein</fullName>
    </submittedName>
</protein>
<dbReference type="InterPro" id="IPR037525">
    <property type="entry name" value="Velvet_dom"/>
</dbReference>
<dbReference type="Pfam" id="PF11754">
    <property type="entry name" value="Velvet"/>
    <property type="match status" value="1"/>
</dbReference>
<evidence type="ECO:0000256" key="5">
    <source>
        <dbReference type="SAM" id="MobiDB-lite"/>
    </source>
</evidence>
<dbReference type="RefSeq" id="XP_037215184.1">
    <property type="nucleotide sequence ID" value="XM_037368258.1"/>
</dbReference>
<reference evidence="7" key="1">
    <citation type="submission" date="2020-05" db="EMBL/GenBank/DDBJ databases">
        <title>Mycena genomes resolve the evolution of fungal bioluminescence.</title>
        <authorList>
            <person name="Tsai I.J."/>
        </authorList>
    </citation>
    <scope>NUCLEOTIDE SEQUENCE</scope>
    <source>
        <strain evidence="7">171206Taipei</strain>
    </source>
</reference>
<dbReference type="PROSITE" id="PS51821">
    <property type="entry name" value="VELVET"/>
    <property type="match status" value="1"/>
</dbReference>
<name>A0A8H6VUT5_9AGAR</name>
<keyword evidence="3" id="KW-0804">Transcription</keyword>
<sequence length="328" mass="36333">MYSQSYGAGFHQLSHLPQNGAIPSLAIAGPSRAQHAGEMHHHFDLSHQPGPESLIGRPIYFTEGQFAGRTIRATLDEIQAAAFGRKYAKVDRRPLDPPPVACLRLYEVFNPGTAAQTEQELDYDNIHILGLMCTVDLIPVPPPSPEVSPPASPSYYPAAPAPDGTYTFRSVPDHNSHYPVASSPTTSKATTALAGTTFVQVDPIPWKGKTSLLFTFADLAVKSEGYFLLQYRFFDIYSKPSGHTNQPIQADCFGQIFRIYSSKEVPPLGRSTDLTKHLARYGVRVNVRETERKRKRKERPTILSSPFTTERVPDRILSDADGSDYDED</sequence>
<dbReference type="InterPro" id="IPR038491">
    <property type="entry name" value="Velvet_dom_sf"/>
</dbReference>
<evidence type="ECO:0000256" key="1">
    <source>
        <dbReference type="ARBA" id="ARBA00004123"/>
    </source>
</evidence>
<dbReference type="InterPro" id="IPR021740">
    <property type="entry name" value="Velvet"/>
</dbReference>
<dbReference type="PANTHER" id="PTHR33572">
    <property type="entry name" value="SPORE DEVELOPMENT REGULATOR VOSA"/>
    <property type="match status" value="1"/>
</dbReference>
<dbReference type="GO" id="GO:0005634">
    <property type="term" value="C:nucleus"/>
    <property type="evidence" value="ECO:0007669"/>
    <property type="project" value="UniProtKB-SubCell"/>
</dbReference>
<evidence type="ECO:0000256" key="3">
    <source>
        <dbReference type="ARBA" id="ARBA00023163"/>
    </source>
</evidence>
<keyword evidence="2" id="KW-0805">Transcription regulation</keyword>
<evidence type="ECO:0000313" key="7">
    <source>
        <dbReference type="EMBL" id="KAF7292756.1"/>
    </source>
</evidence>
<organism evidence="7 8">
    <name type="scientific">Mycena indigotica</name>
    <dbReference type="NCBI Taxonomy" id="2126181"/>
    <lineage>
        <taxon>Eukaryota</taxon>
        <taxon>Fungi</taxon>
        <taxon>Dikarya</taxon>
        <taxon>Basidiomycota</taxon>
        <taxon>Agaricomycotina</taxon>
        <taxon>Agaricomycetes</taxon>
        <taxon>Agaricomycetidae</taxon>
        <taxon>Agaricales</taxon>
        <taxon>Marasmiineae</taxon>
        <taxon>Mycenaceae</taxon>
        <taxon>Mycena</taxon>
    </lineage>
</organism>
<keyword evidence="8" id="KW-1185">Reference proteome</keyword>
<comment type="caution">
    <text evidence="7">The sequence shown here is derived from an EMBL/GenBank/DDBJ whole genome shotgun (WGS) entry which is preliminary data.</text>
</comment>
<comment type="subcellular location">
    <subcellularLocation>
        <location evidence="1">Nucleus</location>
    </subcellularLocation>
</comment>
<keyword evidence="4" id="KW-0539">Nucleus</keyword>
<dbReference type="OrthoDB" id="5599552at2759"/>
<proteinExistence type="predicted"/>
<evidence type="ECO:0000259" key="6">
    <source>
        <dbReference type="PROSITE" id="PS51821"/>
    </source>
</evidence>
<dbReference type="GeneID" id="59350774"/>
<dbReference type="EMBL" id="JACAZF010000011">
    <property type="protein sequence ID" value="KAF7292756.1"/>
    <property type="molecule type" value="Genomic_DNA"/>
</dbReference>
<feature type="domain" description="Velvet" evidence="6">
    <location>
        <begin position="68"/>
        <end position="288"/>
    </location>
</feature>
<dbReference type="Proteomes" id="UP000636479">
    <property type="component" value="Unassembled WGS sequence"/>
</dbReference>
<feature type="region of interest" description="Disordered" evidence="5">
    <location>
        <begin position="290"/>
        <end position="328"/>
    </location>
</feature>
<accession>A0A8H6VUT5</accession>
<evidence type="ECO:0000313" key="8">
    <source>
        <dbReference type="Proteomes" id="UP000636479"/>
    </source>
</evidence>
<evidence type="ECO:0000256" key="4">
    <source>
        <dbReference type="ARBA" id="ARBA00023242"/>
    </source>
</evidence>